<organism evidence="1 2">
    <name type="scientific">Roseateles toxinivorans</name>
    <dbReference type="NCBI Taxonomy" id="270368"/>
    <lineage>
        <taxon>Bacteria</taxon>
        <taxon>Pseudomonadati</taxon>
        <taxon>Pseudomonadota</taxon>
        <taxon>Betaproteobacteria</taxon>
        <taxon>Burkholderiales</taxon>
        <taxon>Sphaerotilaceae</taxon>
        <taxon>Roseateles</taxon>
    </lineage>
</organism>
<dbReference type="PANTHER" id="PTHR30348:SF4">
    <property type="entry name" value="DUF72 DOMAIN-CONTAINING PROTEIN"/>
    <property type="match status" value="1"/>
</dbReference>
<dbReference type="Proteomes" id="UP000295361">
    <property type="component" value="Unassembled WGS sequence"/>
</dbReference>
<dbReference type="InterPro" id="IPR036520">
    <property type="entry name" value="UPF0759_sf"/>
</dbReference>
<dbReference type="InterPro" id="IPR002763">
    <property type="entry name" value="DUF72"/>
</dbReference>
<dbReference type="SUPFAM" id="SSF117396">
    <property type="entry name" value="TM1631-like"/>
    <property type="match status" value="1"/>
</dbReference>
<dbReference type="Gene3D" id="3.20.20.410">
    <property type="entry name" value="Protein of unknown function UPF0759"/>
    <property type="match status" value="1"/>
</dbReference>
<keyword evidence="2" id="KW-1185">Reference proteome</keyword>
<comment type="caution">
    <text evidence="1">The sequence shown here is derived from an EMBL/GenBank/DDBJ whole genome shotgun (WGS) entry which is preliminary data.</text>
</comment>
<accession>A0A4R6QMQ9</accession>
<name>A0A4R6QMQ9_9BURK</name>
<evidence type="ECO:0000313" key="1">
    <source>
        <dbReference type="EMBL" id="TDP63721.1"/>
    </source>
</evidence>
<protein>
    <submittedName>
        <fullName evidence="1">Uncharacterized protein YecE (DUF72 family)</fullName>
    </submittedName>
</protein>
<dbReference type="RefSeq" id="WP_133701593.1">
    <property type="nucleotide sequence ID" value="NZ_SNXS01000004.1"/>
</dbReference>
<reference evidence="1 2" key="1">
    <citation type="submission" date="2019-03" db="EMBL/GenBank/DDBJ databases">
        <title>Genomic Encyclopedia of Type Strains, Phase IV (KMG-IV): sequencing the most valuable type-strain genomes for metagenomic binning, comparative biology and taxonomic classification.</title>
        <authorList>
            <person name="Goeker M."/>
        </authorList>
    </citation>
    <scope>NUCLEOTIDE SEQUENCE [LARGE SCALE GENOMIC DNA]</scope>
    <source>
        <strain evidence="1 2">DSM 16998</strain>
    </source>
</reference>
<dbReference type="PANTHER" id="PTHR30348">
    <property type="entry name" value="UNCHARACTERIZED PROTEIN YECE"/>
    <property type="match status" value="1"/>
</dbReference>
<dbReference type="EMBL" id="SNXS01000004">
    <property type="protein sequence ID" value="TDP63721.1"/>
    <property type="molecule type" value="Genomic_DNA"/>
</dbReference>
<dbReference type="Pfam" id="PF01904">
    <property type="entry name" value="DUF72"/>
    <property type="match status" value="1"/>
</dbReference>
<evidence type="ECO:0000313" key="2">
    <source>
        <dbReference type="Proteomes" id="UP000295361"/>
    </source>
</evidence>
<dbReference type="AlphaFoldDB" id="A0A4R6QMQ9"/>
<sequence length="276" mass="30600">MAKMAAIRVGIGGWNFDEWRDNFYPKGLAKTRELAYASRQLNAIEINSTYHGTQKPSSFAKWRDETPDDFVFAVKANRFATNRRVLAEAGESVDKFLTSGLTELGAKLGPIVWQFATTKKFDAEDFEGFLNLLPTELDGLSLRHVLDVRHESFMCAEYLALARKHSAATVFTDSPNYPSFANLTGDFVYARLMNAAADQPLGYTDEVLDDWTAAVQTWAAGSQPAGLPSVEEAKPPAKKAREVFVFYINGAKERAPHAAMATLKRLGWKASVHSPK</sequence>
<gene>
    <name evidence="1" type="ORF">DES47_1042</name>
</gene>
<dbReference type="InParanoid" id="A0A4R6QMQ9"/>
<dbReference type="OrthoDB" id="9780310at2"/>
<proteinExistence type="predicted"/>